<dbReference type="Ensembl" id="ENSNMLT00000029647.1">
    <property type="protein sequence ID" value="ENSNMLP00000026526.1"/>
    <property type="gene ID" value="ENSNMLG00000016927.1"/>
</dbReference>
<accession>A0A8C6TXS9</accession>
<reference evidence="2" key="2">
    <citation type="submission" date="2025-09" db="UniProtKB">
        <authorList>
            <consortium name="Ensembl"/>
        </authorList>
    </citation>
    <scope>IDENTIFICATION</scope>
</reference>
<evidence type="ECO:0000313" key="2">
    <source>
        <dbReference type="Ensembl" id="ENSNMLP00000026526.1"/>
    </source>
</evidence>
<reference evidence="2" key="1">
    <citation type="submission" date="2025-08" db="UniProtKB">
        <authorList>
            <consortium name="Ensembl"/>
        </authorList>
    </citation>
    <scope>IDENTIFICATION</scope>
</reference>
<organism evidence="2 3">
    <name type="scientific">Neogobius melanostomus</name>
    <name type="common">round goby</name>
    <dbReference type="NCBI Taxonomy" id="47308"/>
    <lineage>
        <taxon>Eukaryota</taxon>
        <taxon>Metazoa</taxon>
        <taxon>Chordata</taxon>
        <taxon>Craniata</taxon>
        <taxon>Vertebrata</taxon>
        <taxon>Euteleostomi</taxon>
        <taxon>Actinopterygii</taxon>
        <taxon>Neopterygii</taxon>
        <taxon>Teleostei</taxon>
        <taxon>Neoteleostei</taxon>
        <taxon>Acanthomorphata</taxon>
        <taxon>Gobiaria</taxon>
        <taxon>Gobiiformes</taxon>
        <taxon>Gobioidei</taxon>
        <taxon>Gobiidae</taxon>
        <taxon>Benthophilinae</taxon>
        <taxon>Neogobiini</taxon>
        <taxon>Neogobius</taxon>
    </lineage>
</organism>
<dbReference type="SUPFAM" id="SSF75304">
    <property type="entry name" value="Amidase signature (AS) enzymes"/>
    <property type="match status" value="1"/>
</dbReference>
<dbReference type="PANTHER" id="PTHR45847:SF6">
    <property type="entry name" value="FATTY ACID AMIDE HYDROLASE"/>
    <property type="match status" value="1"/>
</dbReference>
<dbReference type="InterPro" id="IPR023631">
    <property type="entry name" value="Amidase_dom"/>
</dbReference>
<dbReference type="PANTHER" id="PTHR45847">
    <property type="entry name" value="FATTY ACID AMIDE HYDROLASE"/>
    <property type="match status" value="1"/>
</dbReference>
<proteinExistence type="predicted"/>
<dbReference type="Pfam" id="PF01425">
    <property type="entry name" value="Amidase"/>
    <property type="match status" value="1"/>
</dbReference>
<dbReference type="Gene3D" id="3.90.1300.10">
    <property type="entry name" value="Amidase signature (AS) domain"/>
    <property type="match status" value="1"/>
</dbReference>
<keyword evidence="3" id="KW-1185">Reference proteome</keyword>
<sequence>STKCGTGPSFSLANQDSSCGLVKHLEQPADVCLTLIKPLTLNPHNAALIGGGASVMGVGSDLGGSLRVPASFCGICRKHIHLYFLIVLTVRGTAGPLAKDVESLAVFMKAVLCDDLFSLDPTVPPLPFNEEVYRSRKPLTIGYYDHLEQTPTSPSMIRAVREVKALLERAGHTLVPYRPVRYYEATELMTRGMLADGGATFLQKLNGSTIDPVIKVQVLACRLPIWLKKLLAFILKPQVCFLRHRPFFSYPSPKIDTIAEWKRLNIDVVLCPSLGPAFSFVIKGLSAGMLPHASIYNGLNFSAGVVPVSTVTAQDESDLRHLDKGDLFYPFKEAAAGGLGLPVAVQCVALPWQDELCLRFMKEVEELVQRAAHH</sequence>
<dbReference type="InterPro" id="IPR052096">
    <property type="entry name" value="Endocannabinoid_amidase"/>
</dbReference>
<dbReference type="GO" id="GO:0009062">
    <property type="term" value="P:fatty acid catabolic process"/>
    <property type="evidence" value="ECO:0007669"/>
    <property type="project" value="TreeGrafter"/>
</dbReference>
<dbReference type="InterPro" id="IPR036928">
    <property type="entry name" value="AS_sf"/>
</dbReference>
<evidence type="ECO:0000259" key="1">
    <source>
        <dbReference type="Pfam" id="PF01425"/>
    </source>
</evidence>
<protein>
    <recommendedName>
        <fullName evidence="1">Amidase domain-containing protein</fullName>
    </recommendedName>
</protein>
<dbReference type="Proteomes" id="UP000694523">
    <property type="component" value="Unplaced"/>
</dbReference>
<name>A0A8C6TXS9_9GOBI</name>
<dbReference type="AlphaFoldDB" id="A0A8C6TXS9"/>
<feature type="domain" description="Amidase" evidence="1">
    <location>
        <begin position="46"/>
        <end position="358"/>
    </location>
</feature>
<evidence type="ECO:0000313" key="3">
    <source>
        <dbReference type="Proteomes" id="UP000694523"/>
    </source>
</evidence>
<dbReference type="GO" id="GO:0017064">
    <property type="term" value="F:fatty acid amide hydrolase activity"/>
    <property type="evidence" value="ECO:0007669"/>
    <property type="project" value="TreeGrafter"/>
</dbReference>
<dbReference type="GO" id="GO:0004040">
    <property type="term" value="F:amidase activity"/>
    <property type="evidence" value="ECO:0007669"/>
    <property type="project" value="TreeGrafter"/>
</dbReference>